<comment type="subcellular location">
    <subcellularLocation>
        <location evidence="1">Cell envelope</location>
    </subcellularLocation>
</comment>
<dbReference type="InParanoid" id="Q01Z48"/>
<dbReference type="eggNOG" id="COG0845">
    <property type="taxonomic scope" value="Bacteria"/>
</dbReference>
<keyword evidence="4" id="KW-0812">Transmembrane</keyword>
<dbReference type="KEGG" id="sus:Acid_4103"/>
<keyword evidence="4" id="KW-1133">Transmembrane helix</keyword>
<gene>
    <name evidence="6" type="ordered locus">Acid_4103</name>
</gene>
<evidence type="ECO:0000313" key="6">
    <source>
        <dbReference type="EMBL" id="ABJ85067.1"/>
    </source>
</evidence>
<feature type="transmembrane region" description="Helical" evidence="4">
    <location>
        <begin position="30"/>
        <end position="51"/>
    </location>
</feature>
<dbReference type="Gene3D" id="2.40.30.170">
    <property type="match status" value="1"/>
</dbReference>
<dbReference type="OrthoDB" id="9156101at2"/>
<evidence type="ECO:0000256" key="1">
    <source>
        <dbReference type="ARBA" id="ARBA00004196"/>
    </source>
</evidence>
<dbReference type="AlphaFoldDB" id="Q01Z48"/>
<dbReference type="PANTHER" id="PTHR32347">
    <property type="entry name" value="EFFLUX SYSTEM COMPONENT YKNX-RELATED"/>
    <property type="match status" value="1"/>
</dbReference>
<evidence type="ECO:0000256" key="3">
    <source>
        <dbReference type="SAM" id="Coils"/>
    </source>
</evidence>
<dbReference type="SUPFAM" id="SSF111369">
    <property type="entry name" value="HlyD-like secretion proteins"/>
    <property type="match status" value="1"/>
</dbReference>
<organism evidence="6">
    <name type="scientific">Solibacter usitatus (strain Ellin6076)</name>
    <dbReference type="NCBI Taxonomy" id="234267"/>
    <lineage>
        <taxon>Bacteria</taxon>
        <taxon>Pseudomonadati</taxon>
        <taxon>Acidobacteriota</taxon>
        <taxon>Terriglobia</taxon>
        <taxon>Bryobacterales</taxon>
        <taxon>Solibacteraceae</taxon>
        <taxon>Candidatus Solibacter</taxon>
    </lineage>
</organism>
<dbReference type="EMBL" id="CP000473">
    <property type="protein sequence ID" value="ABJ85067.1"/>
    <property type="molecule type" value="Genomic_DNA"/>
</dbReference>
<evidence type="ECO:0000256" key="2">
    <source>
        <dbReference type="ARBA" id="ARBA00023054"/>
    </source>
</evidence>
<protein>
    <submittedName>
        <fullName evidence="6">Membrane-fusion protein-like protein</fullName>
    </submittedName>
</protein>
<keyword evidence="4" id="KW-0472">Membrane</keyword>
<dbReference type="HOGENOM" id="CLU_629896_0_0_0"/>
<dbReference type="GO" id="GO:0030313">
    <property type="term" value="C:cell envelope"/>
    <property type="evidence" value="ECO:0007669"/>
    <property type="project" value="UniProtKB-SubCell"/>
</dbReference>
<evidence type="ECO:0000256" key="4">
    <source>
        <dbReference type="SAM" id="Phobius"/>
    </source>
</evidence>
<sequence precursor="true">MSAPAPIPLPVPPSPAAPLLHSRTRARLRFWAAFLFLLALVGGSAAAVYRFREAQPAAVLPSAPARMGDFLVIIRCRGELKAERSVQIYTPMVPNLRIAWMTPPGVNVQQGESIVKFDSSSAQQTLMQKEAALRQAQATLDQALAQSKITAEQDKTDLADAGFTVERARLEASKQEIVSRLQGEESKIDYGVAQQKQKVQEATVDLHAASDRSRIASLTRQRDQAKADVDITKERIAQMELKSPLSGFLIFQSNYSQGWMNAKPFKVGDNVYAGMVLAEMPDLTTMLMDAKVEEIDRGRISPDQEVRVRIDSLPELTLNAKIRQISLLAEASNEFPPVRSFRAYAAIPKPDPRLRPGMNGGMDIIINRIPKAISIPAKALFTHAGKPVVYLGEKGKYRAVNVEVLARNPDEIAVKGIPDGSMVTLIDPEKKDQKK</sequence>
<feature type="domain" description="CusB-like beta-barrel" evidence="5">
    <location>
        <begin position="289"/>
        <end position="362"/>
    </location>
</feature>
<dbReference type="Gene3D" id="2.40.420.20">
    <property type="match status" value="1"/>
</dbReference>
<keyword evidence="2 3" id="KW-0175">Coiled coil</keyword>
<dbReference type="STRING" id="234267.Acid_4103"/>
<dbReference type="PANTHER" id="PTHR32347:SF23">
    <property type="entry name" value="BLL5650 PROTEIN"/>
    <property type="match status" value="1"/>
</dbReference>
<evidence type="ECO:0000259" key="5">
    <source>
        <dbReference type="Pfam" id="PF25954"/>
    </source>
</evidence>
<dbReference type="InterPro" id="IPR058792">
    <property type="entry name" value="Beta-barrel_RND_2"/>
</dbReference>
<dbReference type="InterPro" id="IPR050465">
    <property type="entry name" value="UPF0194_transport"/>
</dbReference>
<name>Q01Z48_SOLUE</name>
<dbReference type="Pfam" id="PF25954">
    <property type="entry name" value="Beta-barrel_RND_2"/>
    <property type="match status" value="1"/>
</dbReference>
<accession>Q01Z48</accession>
<feature type="coiled-coil region" evidence="3">
    <location>
        <begin position="192"/>
        <end position="242"/>
    </location>
</feature>
<proteinExistence type="predicted"/>
<reference evidence="6" key="1">
    <citation type="submission" date="2006-10" db="EMBL/GenBank/DDBJ databases">
        <title>Complete sequence of Solibacter usitatus Ellin6076.</title>
        <authorList>
            <consortium name="US DOE Joint Genome Institute"/>
            <person name="Copeland A."/>
            <person name="Lucas S."/>
            <person name="Lapidus A."/>
            <person name="Barry K."/>
            <person name="Detter J.C."/>
            <person name="Glavina del Rio T."/>
            <person name="Hammon N."/>
            <person name="Israni S."/>
            <person name="Dalin E."/>
            <person name="Tice H."/>
            <person name="Pitluck S."/>
            <person name="Thompson L.S."/>
            <person name="Brettin T."/>
            <person name="Bruce D."/>
            <person name="Han C."/>
            <person name="Tapia R."/>
            <person name="Gilna P."/>
            <person name="Schmutz J."/>
            <person name="Larimer F."/>
            <person name="Land M."/>
            <person name="Hauser L."/>
            <person name="Kyrpides N."/>
            <person name="Mikhailova N."/>
            <person name="Janssen P.H."/>
            <person name="Kuske C.R."/>
            <person name="Richardson P."/>
        </authorList>
    </citation>
    <scope>NUCLEOTIDE SEQUENCE</scope>
    <source>
        <strain evidence="6">Ellin6076</strain>
    </source>
</reference>